<dbReference type="EMBL" id="JACIDX010000017">
    <property type="protein sequence ID" value="MBB3956846.1"/>
    <property type="molecule type" value="Genomic_DNA"/>
</dbReference>
<name>A0A7W6G803_9SPHN</name>
<dbReference type="AlphaFoldDB" id="A0A7W6G803"/>
<evidence type="ECO:0000313" key="3">
    <source>
        <dbReference type="Proteomes" id="UP000548867"/>
    </source>
</evidence>
<feature type="region of interest" description="Disordered" evidence="1">
    <location>
        <begin position="54"/>
        <end position="83"/>
    </location>
</feature>
<gene>
    <name evidence="2" type="ORF">GGR38_003813</name>
</gene>
<accession>A0A7W6G803</accession>
<feature type="compositionally biased region" description="Acidic residues" evidence="1">
    <location>
        <begin position="62"/>
        <end position="71"/>
    </location>
</feature>
<reference evidence="2 3" key="1">
    <citation type="submission" date="2020-08" db="EMBL/GenBank/DDBJ databases">
        <title>Genomic Encyclopedia of Type Strains, Phase IV (KMG-IV): sequencing the most valuable type-strain genomes for metagenomic binning, comparative biology and taxonomic classification.</title>
        <authorList>
            <person name="Goeker M."/>
        </authorList>
    </citation>
    <scope>NUCLEOTIDE SEQUENCE [LARGE SCALE GENOMIC DNA]</scope>
    <source>
        <strain evidence="2 3">DSM 27057</strain>
    </source>
</reference>
<evidence type="ECO:0000256" key="1">
    <source>
        <dbReference type="SAM" id="MobiDB-lite"/>
    </source>
</evidence>
<organism evidence="2 3">
    <name type="scientific">Novosphingobium sediminicola</name>
    <dbReference type="NCBI Taxonomy" id="563162"/>
    <lineage>
        <taxon>Bacteria</taxon>
        <taxon>Pseudomonadati</taxon>
        <taxon>Pseudomonadota</taxon>
        <taxon>Alphaproteobacteria</taxon>
        <taxon>Sphingomonadales</taxon>
        <taxon>Sphingomonadaceae</taxon>
        <taxon>Novosphingobium</taxon>
    </lineage>
</organism>
<comment type="caution">
    <text evidence="2">The sequence shown here is derived from an EMBL/GenBank/DDBJ whole genome shotgun (WGS) entry which is preliminary data.</text>
</comment>
<proteinExistence type="predicted"/>
<evidence type="ECO:0000313" key="2">
    <source>
        <dbReference type="EMBL" id="MBB3956846.1"/>
    </source>
</evidence>
<dbReference type="RefSeq" id="WP_183627699.1">
    <property type="nucleotide sequence ID" value="NZ_JACIDX010000017.1"/>
</dbReference>
<sequence>MTMATYRANGSTVYLCGEGRMVADGGLFTTSAIPGKFWEPQDAEALAACQARFPDKYPSDQTESDSDDADASADTVKAGRKAS</sequence>
<keyword evidence="3" id="KW-1185">Reference proteome</keyword>
<protein>
    <submittedName>
        <fullName evidence="2">Uncharacterized protein</fullName>
    </submittedName>
</protein>
<dbReference type="Proteomes" id="UP000548867">
    <property type="component" value="Unassembled WGS sequence"/>
</dbReference>